<organism evidence="1 2">
    <name type="scientific">Comamonas testosteroni</name>
    <name type="common">Pseudomonas testosteroni</name>
    <dbReference type="NCBI Taxonomy" id="285"/>
    <lineage>
        <taxon>Bacteria</taxon>
        <taxon>Pseudomonadati</taxon>
        <taxon>Pseudomonadota</taxon>
        <taxon>Betaproteobacteria</taxon>
        <taxon>Burkholderiales</taxon>
        <taxon>Comamonadaceae</taxon>
        <taxon>Comamonas</taxon>
    </lineage>
</organism>
<evidence type="ECO:0000313" key="2">
    <source>
        <dbReference type="Proteomes" id="UP000029553"/>
    </source>
</evidence>
<protein>
    <submittedName>
        <fullName evidence="1">Uncharacterized protein</fullName>
    </submittedName>
</protein>
<name>A0A096FLL9_COMTE</name>
<evidence type="ECO:0000313" key="1">
    <source>
        <dbReference type="EMBL" id="KGH30809.1"/>
    </source>
</evidence>
<dbReference type="EMBL" id="AWOR01000037">
    <property type="protein sequence ID" value="KGH30809.1"/>
    <property type="molecule type" value="Genomic_DNA"/>
</dbReference>
<accession>A0A096FLL9</accession>
<gene>
    <name evidence="1" type="ORF">P353_08085</name>
</gene>
<dbReference type="PATRIC" id="fig|285.48.peg.3460"/>
<dbReference type="AlphaFoldDB" id="A0A096FLL9"/>
<proteinExistence type="predicted"/>
<dbReference type="Proteomes" id="UP000029553">
    <property type="component" value="Unassembled WGS sequence"/>
</dbReference>
<sequence>MKQAIFTIFEDAPGYWFVPYEQEAAAKANPEKFRQDVYQTKIAACRATLALAKEVGATELHLHGFGSTTTIKKEAAAQGIKPMVYWPAASTKIAPFARGK</sequence>
<comment type="caution">
    <text evidence="1">The sequence shown here is derived from an EMBL/GenBank/DDBJ whole genome shotgun (WGS) entry which is preliminary data.</text>
</comment>
<reference evidence="1 2" key="1">
    <citation type="submission" date="2013-09" db="EMBL/GenBank/DDBJ databases">
        <title>High correlation between genotypes and phenotypes of environmental bacteria Comamonas testosteroni strains.</title>
        <authorList>
            <person name="Liu L."/>
            <person name="Zhu W."/>
            <person name="Xia X."/>
            <person name="Xu B."/>
            <person name="Luo M."/>
            <person name="Wang G."/>
        </authorList>
    </citation>
    <scope>NUCLEOTIDE SEQUENCE [LARGE SCALE GENOMIC DNA]</scope>
    <source>
        <strain evidence="1 2">JL40</strain>
    </source>
</reference>